<evidence type="ECO:0000256" key="2">
    <source>
        <dbReference type="SAM" id="Phobius"/>
    </source>
</evidence>
<evidence type="ECO:0000256" key="1">
    <source>
        <dbReference type="SAM" id="MobiDB-lite"/>
    </source>
</evidence>
<name>A0A1I7TFL9_9PELO</name>
<dbReference type="WBParaSite" id="Csp11.Scaffold601.g5459.t1">
    <property type="protein sequence ID" value="Csp11.Scaffold601.g5459.t1"/>
    <property type="gene ID" value="Csp11.Scaffold601.g5459"/>
</dbReference>
<feature type="region of interest" description="Disordered" evidence="1">
    <location>
        <begin position="1"/>
        <end position="22"/>
    </location>
</feature>
<dbReference type="Proteomes" id="UP000095282">
    <property type="component" value="Unplaced"/>
</dbReference>
<dbReference type="AlphaFoldDB" id="A0A1I7TFL9"/>
<dbReference type="eggNOG" id="ENOG502T6V4">
    <property type="taxonomic scope" value="Eukaryota"/>
</dbReference>
<keyword evidence="2" id="KW-1133">Transmembrane helix</keyword>
<keyword evidence="3" id="KW-1185">Reference proteome</keyword>
<accession>A0A1I7TFL9</accession>
<dbReference type="PANTHER" id="PTHR47419">
    <property type="entry name" value="DROMYOSUPPRESSIN RECEPTOR RELATED-RELATED"/>
    <property type="match status" value="1"/>
</dbReference>
<evidence type="ECO:0000313" key="3">
    <source>
        <dbReference type="Proteomes" id="UP000095282"/>
    </source>
</evidence>
<dbReference type="InterPro" id="IPR019427">
    <property type="entry name" value="7TM_GPCR_serpentine_rcpt_Srw"/>
</dbReference>
<feature type="transmembrane region" description="Helical" evidence="2">
    <location>
        <begin position="43"/>
        <end position="64"/>
    </location>
</feature>
<sequence length="103" mass="11512">MTDELNCTQLTEPYPDPGTDEAGNSTVPWLITTLVRAYRPFHYYLLTSIVVAAFFANIFIVLVLSHKEMRKSGVNVTMLLIAVCDFGCAVSGMAQLFLRNYSE</sequence>
<reference evidence="4" key="1">
    <citation type="submission" date="2016-11" db="UniProtKB">
        <authorList>
            <consortium name="WormBaseParasite"/>
        </authorList>
    </citation>
    <scope>IDENTIFICATION</scope>
</reference>
<protein>
    <submittedName>
        <fullName evidence="4">G_PROTEIN_RECEP_F1_2 domain-containing protein</fullName>
    </submittedName>
</protein>
<dbReference type="Gene3D" id="1.20.1070.10">
    <property type="entry name" value="Rhodopsin 7-helix transmembrane proteins"/>
    <property type="match status" value="1"/>
</dbReference>
<dbReference type="GO" id="GO:0008528">
    <property type="term" value="F:G protein-coupled peptide receptor activity"/>
    <property type="evidence" value="ECO:0007669"/>
    <property type="project" value="InterPro"/>
</dbReference>
<evidence type="ECO:0000313" key="4">
    <source>
        <dbReference type="WBParaSite" id="Csp11.Scaffold601.g5459.t1"/>
    </source>
</evidence>
<proteinExistence type="predicted"/>
<feature type="compositionally biased region" description="Polar residues" evidence="1">
    <location>
        <begin position="1"/>
        <end position="11"/>
    </location>
</feature>
<feature type="transmembrane region" description="Helical" evidence="2">
    <location>
        <begin position="76"/>
        <end position="98"/>
    </location>
</feature>
<dbReference type="Pfam" id="PF10324">
    <property type="entry name" value="7TM_GPCR_Srw"/>
    <property type="match status" value="1"/>
</dbReference>
<keyword evidence="2" id="KW-0472">Membrane</keyword>
<dbReference type="STRING" id="1561998.A0A1I7TFL9"/>
<dbReference type="SUPFAM" id="SSF81321">
    <property type="entry name" value="Family A G protein-coupled receptor-like"/>
    <property type="match status" value="1"/>
</dbReference>
<keyword evidence="2" id="KW-0812">Transmembrane</keyword>
<dbReference type="PANTHER" id="PTHR47419:SF2">
    <property type="entry name" value="G-PROTEIN COUPLED RECEPTORS FAMILY 1 PROFILE DOMAIN-CONTAINING PROTEIN"/>
    <property type="match status" value="1"/>
</dbReference>
<organism evidence="3 4">
    <name type="scientific">Caenorhabditis tropicalis</name>
    <dbReference type="NCBI Taxonomy" id="1561998"/>
    <lineage>
        <taxon>Eukaryota</taxon>
        <taxon>Metazoa</taxon>
        <taxon>Ecdysozoa</taxon>
        <taxon>Nematoda</taxon>
        <taxon>Chromadorea</taxon>
        <taxon>Rhabditida</taxon>
        <taxon>Rhabditina</taxon>
        <taxon>Rhabditomorpha</taxon>
        <taxon>Rhabditoidea</taxon>
        <taxon>Rhabditidae</taxon>
        <taxon>Peloderinae</taxon>
        <taxon>Caenorhabditis</taxon>
    </lineage>
</organism>